<accession>A0ABN2SXG3</accession>
<dbReference type="SFLD" id="SFLDS00005">
    <property type="entry name" value="Isoprenoid_Synthase_Type_I"/>
    <property type="match status" value="1"/>
</dbReference>
<evidence type="ECO:0000256" key="2">
    <source>
        <dbReference type="ARBA" id="ARBA00006706"/>
    </source>
</evidence>
<comment type="cofactor">
    <cofactor evidence="1">
        <name>Mg(2+)</name>
        <dbReference type="ChEBI" id="CHEBI:18420"/>
    </cofactor>
</comment>
<sequence>MWSFLVSGAVPSGFLALPSIDATLAREVQEGLEQVEEVLREAVVASDPMLYEAAAHLLAAGGKRFRATLVLLAARFGDPTSSDLVKAAAVIELTHVATLYHDDVMDEAELRRGEPSANQRWGNTIAILTGDYVFAQASLMLADLGTDAVRMQAQTFARLVQGQVLETSGPREGTDPMDHYLQVIADKTASLIASSAEMGAMFGKADPKVQETIARACEALGVAFQLSDDILDVASETSESGKVPGTDLREGVLTLPMFHVRRSADPADARLRDLLGRPLDDAETEEALSLLRAHPAMDAARSDLVSWADKARAELATLPTGPPREAFEALCDYVVERTG</sequence>
<gene>
    <name evidence="7" type="ORF">GCM10009799_20080</name>
</gene>
<evidence type="ECO:0000256" key="6">
    <source>
        <dbReference type="RuleBase" id="RU004466"/>
    </source>
</evidence>
<evidence type="ECO:0000256" key="3">
    <source>
        <dbReference type="ARBA" id="ARBA00022679"/>
    </source>
</evidence>
<reference evidence="7 8" key="1">
    <citation type="journal article" date="2019" name="Int. J. Syst. Evol. Microbiol.">
        <title>The Global Catalogue of Microorganisms (GCM) 10K type strain sequencing project: providing services to taxonomists for standard genome sequencing and annotation.</title>
        <authorList>
            <consortium name="The Broad Institute Genomics Platform"/>
            <consortium name="The Broad Institute Genome Sequencing Center for Infectious Disease"/>
            <person name="Wu L."/>
            <person name="Ma J."/>
        </authorList>
    </citation>
    <scope>NUCLEOTIDE SEQUENCE [LARGE SCALE GENOMIC DNA]</scope>
    <source>
        <strain evidence="7 8">JCM 15313</strain>
    </source>
</reference>
<dbReference type="PROSITE" id="PS00444">
    <property type="entry name" value="POLYPRENYL_SYNTHASE_2"/>
    <property type="match status" value="1"/>
</dbReference>
<dbReference type="InterPro" id="IPR033749">
    <property type="entry name" value="Polyprenyl_synt_CS"/>
</dbReference>
<dbReference type="InterPro" id="IPR000092">
    <property type="entry name" value="Polyprenyl_synt"/>
</dbReference>
<dbReference type="Gene3D" id="1.10.600.10">
    <property type="entry name" value="Farnesyl Diphosphate Synthase"/>
    <property type="match status" value="1"/>
</dbReference>
<comment type="similarity">
    <text evidence="2 6">Belongs to the FPP/GGPP synthase family.</text>
</comment>
<keyword evidence="3 6" id="KW-0808">Transferase</keyword>
<organism evidence="7 8">
    <name type="scientific">Nocardiopsis rhodophaea</name>
    <dbReference type="NCBI Taxonomy" id="280238"/>
    <lineage>
        <taxon>Bacteria</taxon>
        <taxon>Bacillati</taxon>
        <taxon>Actinomycetota</taxon>
        <taxon>Actinomycetes</taxon>
        <taxon>Streptosporangiales</taxon>
        <taxon>Nocardiopsidaceae</taxon>
        <taxon>Nocardiopsis</taxon>
    </lineage>
</organism>
<evidence type="ECO:0000313" key="7">
    <source>
        <dbReference type="EMBL" id="GAA1994055.1"/>
    </source>
</evidence>
<evidence type="ECO:0000313" key="8">
    <source>
        <dbReference type="Proteomes" id="UP001501585"/>
    </source>
</evidence>
<name>A0ABN2SXG3_9ACTN</name>
<comment type="caution">
    <text evidence="7">The sequence shown here is derived from an EMBL/GenBank/DDBJ whole genome shotgun (WGS) entry which is preliminary data.</text>
</comment>
<dbReference type="Proteomes" id="UP001501585">
    <property type="component" value="Unassembled WGS sequence"/>
</dbReference>
<dbReference type="CDD" id="cd00685">
    <property type="entry name" value="Trans_IPPS_HT"/>
    <property type="match status" value="1"/>
</dbReference>
<evidence type="ECO:0000256" key="4">
    <source>
        <dbReference type="ARBA" id="ARBA00022723"/>
    </source>
</evidence>
<dbReference type="SUPFAM" id="SSF48576">
    <property type="entry name" value="Terpenoid synthases"/>
    <property type="match status" value="1"/>
</dbReference>
<evidence type="ECO:0000256" key="1">
    <source>
        <dbReference type="ARBA" id="ARBA00001946"/>
    </source>
</evidence>
<evidence type="ECO:0000256" key="5">
    <source>
        <dbReference type="ARBA" id="ARBA00022842"/>
    </source>
</evidence>
<dbReference type="EMBL" id="BAAAPC010000007">
    <property type="protein sequence ID" value="GAA1994055.1"/>
    <property type="molecule type" value="Genomic_DNA"/>
</dbReference>
<keyword evidence="4" id="KW-0479">Metal-binding</keyword>
<keyword evidence="8" id="KW-1185">Reference proteome</keyword>
<dbReference type="Pfam" id="PF00348">
    <property type="entry name" value="polyprenyl_synt"/>
    <property type="match status" value="1"/>
</dbReference>
<dbReference type="SFLD" id="SFLDG01017">
    <property type="entry name" value="Polyprenyl_Transferase_Like"/>
    <property type="match status" value="1"/>
</dbReference>
<keyword evidence="5" id="KW-0460">Magnesium</keyword>
<protein>
    <submittedName>
        <fullName evidence="7">Polyprenyl synthetase family protein</fullName>
    </submittedName>
</protein>
<dbReference type="PANTHER" id="PTHR12001:SF69">
    <property type="entry name" value="ALL TRANS-POLYPRENYL-DIPHOSPHATE SYNTHASE PDSS1"/>
    <property type="match status" value="1"/>
</dbReference>
<dbReference type="PANTHER" id="PTHR12001">
    <property type="entry name" value="GERANYLGERANYL PYROPHOSPHATE SYNTHASE"/>
    <property type="match status" value="1"/>
</dbReference>
<dbReference type="InterPro" id="IPR008949">
    <property type="entry name" value="Isoprenoid_synthase_dom_sf"/>
</dbReference>
<proteinExistence type="inferred from homology"/>